<keyword evidence="3 4" id="KW-0479">Metal-binding</keyword>
<comment type="similarity">
    <text evidence="1">Belongs to the GTP cyclohydrolase I type 2/NIF3 family.</text>
</comment>
<dbReference type="RefSeq" id="WP_007915107.1">
    <property type="nucleotide sequence ID" value="NZ_ADVG01000003.1"/>
</dbReference>
<organism evidence="5 6">
    <name type="scientific">Ktedonobacter racemifer DSM 44963</name>
    <dbReference type="NCBI Taxonomy" id="485913"/>
    <lineage>
        <taxon>Bacteria</taxon>
        <taxon>Bacillati</taxon>
        <taxon>Chloroflexota</taxon>
        <taxon>Ktedonobacteria</taxon>
        <taxon>Ktedonobacterales</taxon>
        <taxon>Ktedonobacteraceae</taxon>
        <taxon>Ktedonobacter</taxon>
    </lineage>
</organism>
<name>D6TU77_KTERA</name>
<dbReference type="InParanoid" id="D6TU77"/>
<evidence type="ECO:0000313" key="5">
    <source>
        <dbReference type="EMBL" id="EFH83978.1"/>
    </source>
</evidence>
<reference evidence="5 6" key="1">
    <citation type="journal article" date="2011" name="Stand. Genomic Sci.">
        <title>Non-contiguous finished genome sequence and contextual data of the filamentous soil bacterium Ktedonobacter racemifer type strain (SOSP1-21).</title>
        <authorList>
            <person name="Chang Y.J."/>
            <person name="Land M."/>
            <person name="Hauser L."/>
            <person name="Chertkov O."/>
            <person name="Del Rio T.G."/>
            <person name="Nolan M."/>
            <person name="Copeland A."/>
            <person name="Tice H."/>
            <person name="Cheng J.F."/>
            <person name="Lucas S."/>
            <person name="Han C."/>
            <person name="Goodwin L."/>
            <person name="Pitluck S."/>
            <person name="Ivanova N."/>
            <person name="Ovchinikova G."/>
            <person name="Pati A."/>
            <person name="Chen A."/>
            <person name="Palaniappan K."/>
            <person name="Mavromatis K."/>
            <person name="Liolios K."/>
            <person name="Brettin T."/>
            <person name="Fiebig A."/>
            <person name="Rohde M."/>
            <person name="Abt B."/>
            <person name="Goker M."/>
            <person name="Detter J.C."/>
            <person name="Woyke T."/>
            <person name="Bristow J."/>
            <person name="Eisen J.A."/>
            <person name="Markowitz V."/>
            <person name="Hugenholtz P."/>
            <person name="Kyrpides N.C."/>
            <person name="Klenk H.P."/>
            <person name="Lapidus A."/>
        </authorList>
    </citation>
    <scope>NUCLEOTIDE SEQUENCE [LARGE SCALE GENOMIC DNA]</scope>
    <source>
        <strain evidence="6">DSM 44963</strain>
    </source>
</reference>
<dbReference type="STRING" id="485913.Krac_4984"/>
<dbReference type="InterPro" id="IPR002678">
    <property type="entry name" value="DUF34/NIF3"/>
</dbReference>
<gene>
    <name evidence="5" type="ORF">Krac_4984</name>
</gene>
<dbReference type="PANTHER" id="PTHR13799:SF14">
    <property type="entry name" value="GTP CYCLOHYDROLASE 1 TYPE 2 HOMOLOG"/>
    <property type="match status" value="1"/>
</dbReference>
<keyword evidence="6" id="KW-1185">Reference proteome</keyword>
<evidence type="ECO:0000256" key="3">
    <source>
        <dbReference type="ARBA" id="ARBA00022723"/>
    </source>
</evidence>
<dbReference type="Pfam" id="PF01784">
    <property type="entry name" value="DUF34_NIF3"/>
    <property type="match status" value="1"/>
</dbReference>
<protein>
    <recommendedName>
        <fullName evidence="2">GTP cyclohydrolase 1 type 2 homolog</fullName>
    </recommendedName>
</protein>
<dbReference type="eggNOG" id="COG0327">
    <property type="taxonomic scope" value="Bacteria"/>
</dbReference>
<evidence type="ECO:0000256" key="4">
    <source>
        <dbReference type="PIRSR" id="PIRSR602678-1"/>
    </source>
</evidence>
<dbReference type="GO" id="GO:0046872">
    <property type="term" value="F:metal ion binding"/>
    <property type="evidence" value="ECO:0007669"/>
    <property type="project" value="UniProtKB-KW"/>
</dbReference>
<feature type="binding site" evidence="4">
    <location>
        <position position="226"/>
    </location>
    <ligand>
        <name>a divalent metal cation</name>
        <dbReference type="ChEBI" id="CHEBI:60240"/>
        <label>1</label>
    </ligand>
</feature>
<dbReference type="PANTHER" id="PTHR13799">
    <property type="entry name" value="NGG1 INTERACTING FACTOR 3"/>
    <property type="match status" value="1"/>
</dbReference>
<sequence length="262" mass="29108">MARTIQEVLDLIIAAVPGAPQAGSVDVLKSGDPAWEVTGIVTTFTASMDVLRQAVELGANLVITHEPTYYDHYDSDWLAGDPVVQAKRAFIEEHKLAIFRFHDYWHMHEPDGIITGMVRVLGWEAYKQEDEWMVVVIPGMTVGKLAASLKEKLALPIARVMGEPEQPCERIGLIVGAMPGDFQIKAFERWHLDAIICGETAEWQTCEYVRDANALGFNKALLIAGHAKSEEEGMHYLVEWLQPKVPELSITYIAVGDPVSLL</sequence>
<proteinExistence type="inferred from homology"/>
<evidence type="ECO:0000313" key="6">
    <source>
        <dbReference type="Proteomes" id="UP000004508"/>
    </source>
</evidence>
<dbReference type="Proteomes" id="UP000004508">
    <property type="component" value="Unassembled WGS sequence"/>
</dbReference>
<dbReference type="GO" id="GO:0005737">
    <property type="term" value="C:cytoplasm"/>
    <property type="evidence" value="ECO:0007669"/>
    <property type="project" value="TreeGrafter"/>
</dbReference>
<dbReference type="InterPro" id="IPR036069">
    <property type="entry name" value="DUF34/NIF3_sf"/>
</dbReference>
<dbReference type="SUPFAM" id="SSF102705">
    <property type="entry name" value="NIF3 (NGG1p interacting factor 3)-like"/>
    <property type="match status" value="1"/>
</dbReference>
<dbReference type="EMBL" id="ADVG01000003">
    <property type="protein sequence ID" value="EFH83978.1"/>
    <property type="molecule type" value="Genomic_DNA"/>
</dbReference>
<feature type="binding site" evidence="4">
    <location>
        <position position="65"/>
    </location>
    <ligand>
        <name>a divalent metal cation</name>
        <dbReference type="ChEBI" id="CHEBI:60240"/>
        <label>1</label>
    </ligand>
</feature>
<feature type="binding site" evidence="4">
    <location>
        <position position="230"/>
    </location>
    <ligand>
        <name>a divalent metal cation</name>
        <dbReference type="ChEBI" id="CHEBI:60240"/>
        <label>1</label>
    </ligand>
</feature>
<evidence type="ECO:0000256" key="2">
    <source>
        <dbReference type="ARBA" id="ARBA00022112"/>
    </source>
</evidence>
<accession>D6TU77</accession>
<dbReference type="AlphaFoldDB" id="D6TU77"/>
<comment type="caution">
    <text evidence="5">The sequence shown here is derived from an EMBL/GenBank/DDBJ whole genome shotgun (WGS) entry which is preliminary data.</text>
</comment>
<evidence type="ECO:0000256" key="1">
    <source>
        <dbReference type="ARBA" id="ARBA00006964"/>
    </source>
</evidence>
<dbReference type="OrthoDB" id="1116574at2"/>
<dbReference type="Gene3D" id="3.40.1390.30">
    <property type="entry name" value="NIF3 (NGG1p interacting factor 3)-like"/>
    <property type="match status" value="2"/>
</dbReference>